<sequence length="252" mass="28414">MKTRRLFVTALFLFAILFSSAAYAQFEGHITMNLYGEDNGQKEVSELNLYATADRIMIKGEESLEVMGKVSAGGLLIRNDMKDFIIMTEKDKALQATKTGIESLVEMLFSWSGESESSSSDTPEAEYEYTDRTKTILGYETTELIIRSTDDPENYLSVWLTPGIDINWGMLAEPWKGMPKDIDKELNGMSQDVIFKGKNFPLMIEVVEGDERKVVMDVKNVNRSSIAKAMVEVPSGVQLISLQEYIFSMMME</sequence>
<name>A0A9X2L4G3_9BACT</name>
<accession>A0A9X2L4G3</accession>
<reference evidence="3" key="1">
    <citation type="submission" date="2022-06" db="EMBL/GenBank/DDBJ databases">
        <title>Gracilimonas sp. CAU 1638 isolated from sea sediment.</title>
        <authorList>
            <person name="Kim W."/>
        </authorList>
    </citation>
    <scope>NUCLEOTIDE SEQUENCE</scope>
    <source>
        <strain evidence="3">CAU 1638</strain>
    </source>
</reference>
<gene>
    <name evidence="3" type="ORF">NM125_10965</name>
</gene>
<dbReference type="InterPro" id="IPR025524">
    <property type="entry name" value="DUF4412"/>
</dbReference>
<feature type="chain" id="PRO_5040932116" evidence="1">
    <location>
        <begin position="25"/>
        <end position="252"/>
    </location>
</feature>
<proteinExistence type="predicted"/>
<evidence type="ECO:0000256" key="1">
    <source>
        <dbReference type="SAM" id="SignalP"/>
    </source>
</evidence>
<dbReference type="EMBL" id="JANDBC010000002">
    <property type="protein sequence ID" value="MCP9292099.1"/>
    <property type="molecule type" value="Genomic_DNA"/>
</dbReference>
<dbReference type="RefSeq" id="WP_255134973.1">
    <property type="nucleotide sequence ID" value="NZ_JANDBC010000002.1"/>
</dbReference>
<evidence type="ECO:0000313" key="3">
    <source>
        <dbReference type="EMBL" id="MCP9292099.1"/>
    </source>
</evidence>
<feature type="signal peptide" evidence="1">
    <location>
        <begin position="1"/>
        <end position="24"/>
    </location>
</feature>
<dbReference type="Pfam" id="PF14371">
    <property type="entry name" value="DUF4412"/>
    <property type="match status" value="1"/>
</dbReference>
<comment type="caution">
    <text evidence="3">The sequence shown here is derived from an EMBL/GenBank/DDBJ whole genome shotgun (WGS) entry which is preliminary data.</text>
</comment>
<dbReference type="AlphaFoldDB" id="A0A9X2L4G3"/>
<dbReference type="Proteomes" id="UP001139125">
    <property type="component" value="Unassembled WGS sequence"/>
</dbReference>
<feature type="domain" description="DUF4412" evidence="2">
    <location>
        <begin position="78"/>
        <end position="236"/>
    </location>
</feature>
<protein>
    <submittedName>
        <fullName evidence="3">DUF4412 domain-containing protein</fullName>
    </submittedName>
</protein>
<keyword evidence="4" id="KW-1185">Reference proteome</keyword>
<evidence type="ECO:0000313" key="4">
    <source>
        <dbReference type="Proteomes" id="UP001139125"/>
    </source>
</evidence>
<keyword evidence="1" id="KW-0732">Signal</keyword>
<organism evidence="3 4">
    <name type="scientific">Gracilimonas sediminicola</name>
    <dbReference type="NCBI Taxonomy" id="2952158"/>
    <lineage>
        <taxon>Bacteria</taxon>
        <taxon>Pseudomonadati</taxon>
        <taxon>Balneolota</taxon>
        <taxon>Balneolia</taxon>
        <taxon>Balneolales</taxon>
        <taxon>Balneolaceae</taxon>
        <taxon>Gracilimonas</taxon>
    </lineage>
</organism>
<evidence type="ECO:0000259" key="2">
    <source>
        <dbReference type="Pfam" id="PF14371"/>
    </source>
</evidence>